<evidence type="ECO:0000256" key="6">
    <source>
        <dbReference type="ARBA" id="ARBA00025595"/>
    </source>
</evidence>
<protein>
    <recommendedName>
        <fullName evidence="7">Bactoprenol-linked glucose translocase</fullName>
    </recommendedName>
</protein>
<dbReference type="EMBL" id="CP017886">
    <property type="protein sequence ID" value="APC17740.1"/>
    <property type="molecule type" value="Genomic_DNA"/>
</dbReference>
<dbReference type="InterPro" id="IPR051401">
    <property type="entry name" value="GtrA_CellWall_Glycosyl"/>
</dbReference>
<dbReference type="Proteomes" id="UP000182567">
    <property type="component" value="Chromosome"/>
</dbReference>
<dbReference type="GO" id="GO:0005886">
    <property type="term" value="C:plasma membrane"/>
    <property type="evidence" value="ECO:0007669"/>
    <property type="project" value="TreeGrafter"/>
</dbReference>
<gene>
    <name evidence="10" type="ORF">BLL42_19125</name>
</gene>
<dbReference type="GO" id="GO:0000271">
    <property type="term" value="P:polysaccharide biosynthetic process"/>
    <property type="evidence" value="ECO:0007669"/>
    <property type="project" value="InterPro"/>
</dbReference>
<dbReference type="PANTHER" id="PTHR38459:SF1">
    <property type="entry name" value="PROPHAGE BACTOPRENOL-LINKED GLUCOSE TRANSLOCASE HOMOLOG"/>
    <property type="match status" value="1"/>
</dbReference>
<evidence type="ECO:0000256" key="5">
    <source>
        <dbReference type="ARBA" id="ARBA00023136"/>
    </source>
</evidence>
<dbReference type="PIRSF" id="PIRSF006298">
    <property type="entry name" value="GtrA_prd"/>
    <property type="match status" value="1"/>
</dbReference>
<keyword evidence="5 8" id="KW-0472">Membrane</keyword>
<evidence type="ECO:0000256" key="7">
    <source>
        <dbReference type="PIRNR" id="PIRNR006298"/>
    </source>
</evidence>
<evidence type="ECO:0000256" key="8">
    <source>
        <dbReference type="SAM" id="Phobius"/>
    </source>
</evidence>
<dbReference type="PANTHER" id="PTHR38459">
    <property type="entry name" value="PROPHAGE BACTOPRENOL-LINKED GLUCOSE TRANSLOCASE HOMOLOG"/>
    <property type="match status" value="1"/>
</dbReference>
<feature type="transmembrane region" description="Helical" evidence="8">
    <location>
        <begin position="93"/>
        <end position="115"/>
    </location>
</feature>
<dbReference type="InterPro" id="IPR007267">
    <property type="entry name" value="GtrA_DPMS_TM"/>
</dbReference>
<dbReference type="OrthoDB" id="5616234at2"/>
<dbReference type="InterPro" id="IPR016480">
    <property type="entry name" value="Glc_translocase_bactprenl-link"/>
</dbReference>
<keyword evidence="2 7" id="KW-0813">Transport</keyword>
<accession>A0A1J0EPJ0</accession>
<feature type="transmembrane region" description="Helical" evidence="8">
    <location>
        <begin position="40"/>
        <end position="57"/>
    </location>
</feature>
<dbReference type="RefSeq" id="WP_071553539.1">
    <property type="nucleotide sequence ID" value="NZ_CP017886.1"/>
</dbReference>
<evidence type="ECO:0000256" key="1">
    <source>
        <dbReference type="ARBA" id="ARBA00004141"/>
    </source>
</evidence>
<dbReference type="Pfam" id="PF04138">
    <property type="entry name" value="GtrA_DPMS_TM"/>
    <property type="match status" value="1"/>
</dbReference>
<comment type="similarity">
    <text evidence="7">Belongs to the gtrA family.</text>
</comment>
<evidence type="ECO:0000256" key="2">
    <source>
        <dbReference type="ARBA" id="ARBA00022448"/>
    </source>
</evidence>
<keyword evidence="4 8" id="KW-1133">Transmembrane helix</keyword>
<feature type="transmembrane region" description="Helical" evidence="8">
    <location>
        <begin position="12"/>
        <end position="34"/>
    </location>
</feature>
<reference evidence="11" key="1">
    <citation type="submission" date="2016-10" db="EMBL/GenBank/DDBJ databases">
        <title>Pseudomonas frederiksbergensis ERGS4:02 complete genome.</title>
        <authorList>
            <person name="Kumar R."/>
            <person name="Acharya V."/>
            <person name="Singh D."/>
        </authorList>
    </citation>
    <scope>NUCLEOTIDE SEQUENCE [LARGE SCALE GENOMIC DNA]</scope>
    <source>
        <strain evidence="11">ERGS4:02</strain>
    </source>
</reference>
<comment type="subcellular location">
    <subcellularLocation>
        <location evidence="1">Membrane</location>
        <topology evidence="1">Multi-pass membrane protein</topology>
    </subcellularLocation>
</comment>
<keyword evidence="3 8" id="KW-0812">Transmembrane</keyword>
<feature type="transmembrane region" description="Helical" evidence="8">
    <location>
        <begin position="69"/>
        <end position="87"/>
    </location>
</feature>
<proteinExistence type="inferred from homology"/>
<evidence type="ECO:0000256" key="4">
    <source>
        <dbReference type="ARBA" id="ARBA00022989"/>
    </source>
</evidence>
<evidence type="ECO:0000313" key="11">
    <source>
        <dbReference type="Proteomes" id="UP000182567"/>
    </source>
</evidence>
<organism evidence="10 11">
    <name type="scientific">Pseudomonas frederiksbergensis</name>
    <dbReference type="NCBI Taxonomy" id="104087"/>
    <lineage>
        <taxon>Bacteria</taxon>
        <taxon>Pseudomonadati</taxon>
        <taxon>Pseudomonadota</taxon>
        <taxon>Gammaproteobacteria</taxon>
        <taxon>Pseudomonadales</taxon>
        <taxon>Pseudomonadaceae</taxon>
        <taxon>Pseudomonas</taxon>
    </lineage>
</organism>
<dbReference type="GeneID" id="46910389"/>
<dbReference type="AlphaFoldDB" id="A0A1J0EPJ0"/>
<evidence type="ECO:0000259" key="9">
    <source>
        <dbReference type="Pfam" id="PF04138"/>
    </source>
</evidence>
<feature type="domain" description="GtrA/DPMS transmembrane" evidence="9">
    <location>
        <begin position="12"/>
        <end position="121"/>
    </location>
</feature>
<sequence>MDIRAAFHGFPRFVSVGLLNTLIHWTTFFVLNTVMSFRQASSNFVGFCLAVSFSFYANARYTFKQKTSVSRYLLFVGFMGILSYGVGSVADQLLLPGWMTLVVFSGISLVCGFFYSKYFIFRGREQ</sequence>
<evidence type="ECO:0000313" key="10">
    <source>
        <dbReference type="EMBL" id="APC17740.1"/>
    </source>
</evidence>
<comment type="function">
    <text evidence="6 7">Involved in O antigen modification. Involved in the translocation of bactoprenol-linked glucose across the cytoplasmic membrane.</text>
</comment>
<evidence type="ECO:0000256" key="3">
    <source>
        <dbReference type="ARBA" id="ARBA00022692"/>
    </source>
</evidence>
<name>A0A1J0EPJ0_9PSED</name>